<protein>
    <submittedName>
        <fullName evidence="3">Uncharacterized protein</fullName>
    </submittedName>
</protein>
<dbReference type="AlphaFoldDB" id="A0A559MJ27"/>
<keyword evidence="4" id="KW-1185">Reference proteome</keyword>
<evidence type="ECO:0000313" key="4">
    <source>
        <dbReference type="Proteomes" id="UP000315522"/>
    </source>
</evidence>
<dbReference type="Proteomes" id="UP000315522">
    <property type="component" value="Unassembled WGS sequence"/>
</dbReference>
<proteinExistence type="predicted"/>
<feature type="transmembrane region" description="Helical" evidence="2">
    <location>
        <begin position="80"/>
        <end position="100"/>
    </location>
</feature>
<keyword evidence="2" id="KW-1133">Transmembrane helix</keyword>
<accession>A0A559MJ27</accession>
<name>A0A559MJ27_9HELO</name>
<keyword evidence="2" id="KW-0472">Membrane</keyword>
<evidence type="ECO:0000256" key="2">
    <source>
        <dbReference type="SAM" id="Phobius"/>
    </source>
</evidence>
<reference evidence="3 4" key="1">
    <citation type="submission" date="2018-05" db="EMBL/GenBank/DDBJ databases">
        <title>Genome sequencing and assembly of the regulated plant pathogen Lachnellula willkommii and related sister species for the development of diagnostic species identification markers.</title>
        <authorList>
            <person name="Giroux E."/>
            <person name="Bilodeau G."/>
        </authorList>
    </citation>
    <scope>NUCLEOTIDE SEQUENCE [LARGE SCALE GENOMIC DNA]</scope>
    <source>
        <strain evidence="3 4">CBS 172.35</strain>
    </source>
</reference>
<evidence type="ECO:0000313" key="3">
    <source>
        <dbReference type="EMBL" id="TVY92945.1"/>
    </source>
</evidence>
<keyword evidence="2" id="KW-0812">Transmembrane</keyword>
<feature type="transmembrane region" description="Helical" evidence="2">
    <location>
        <begin position="120"/>
        <end position="145"/>
    </location>
</feature>
<feature type="region of interest" description="Disordered" evidence="1">
    <location>
        <begin position="1"/>
        <end position="22"/>
    </location>
</feature>
<gene>
    <name evidence="3" type="ORF">LAWI1_G001516</name>
</gene>
<feature type="transmembrane region" description="Helical" evidence="2">
    <location>
        <begin position="181"/>
        <end position="201"/>
    </location>
</feature>
<comment type="caution">
    <text evidence="3">The sequence shown here is derived from an EMBL/GenBank/DDBJ whole genome shotgun (WGS) entry which is preliminary data.</text>
</comment>
<feature type="transmembrane region" description="Helical" evidence="2">
    <location>
        <begin position="586"/>
        <end position="606"/>
    </location>
</feature>
<organism evidence="3 4">
    <name type="scientific">Lachnellula willkommii</name>
    <dbReference type="NCBI Taxonomy" id="215461"/>
    <lineage>
        <taxon>Eukaryota</taxon>
        <taxon>Fungi</taxon>
        <taxon>Dikarya</taxon>
        <taxon>Ascomycota</taxon>
        <taxon>Pezizomycotina</taxon>
        <taxon>Leotiomycetes</taxon>
        <taxon>Helotiales</taxon>
        <taxon>Lachnaceae</taxon>
        <taxon>Lachnellula</taxon>
    </lineage>
</organism>
<sequence>MTMYPERGLPQFNDSEYPKDLKEPSVCESFEVNDEKAISDPSKDSKSRRLRTVFHHNKDPLLAHSDIYFGKADWRSIGNLLLAIYATLSSTLSLAIAIWQPRYGKWISPTGHITPSTADLLFSLFAKSIEIASSGVYINFLGQFLTRRSLRSRGMSLADIAVREWIIQPGLVVFQWENLKYATTTLLGFTSLLSAFAIYFFTTASNSLVSPHIALSKWESAQFLAQIQQNFGNLPVMKKECWAPIDAYLDSQNVGESCVHVLASGLSNQDFNEFMKEWSREVMGGDTDLSSLSSRPSPTSSIFTDTIVGGSWVQKSSSDISANFDKSEVAPLVYVEWPNARFNLSDYGRTAASDWVKDVPANISLQSNISQTYVEDIFRWGSVYNRGPPVFPQWPIDYNSIANISVPKSDSIYLLLKSPNTTDYTVCQMYGLMSPNCSTKHTQKVGTRTLDSECDGTPPSFGNTIAPGSFHPKSSTDFRDVLGAWATAMGLNGGLLSSNSSLVHTLSQLVVTNSSNNIPSFNRTMPSLSEGLAALSNSMLMKASINASFDNTTIKHAPVAPKSLPYDVVVQTQQYRSGPPAAWQGILYPILIIMFAANCYCLAYFVREMGLVIDFLEPHNLFSAAIDSPSESKRRAPTEGPVGSHSGVAWLLRRDHHRRLVFRKADGEGWIGGGKRDGVKIATGLRGISGPKFKVEVDGVESSIPVEVSAEIGSTLEFEAAEDVVFAYELKVISYKTSILEIKKYNKGTLL</sequence>
<evidence type="ECO:0000256" key="1">
    <source>
        <dbReference type="SAM" id="MobiDB-lite"/>
    </source>
</evidence>
<dbReference type="EMBL" id="QGML01000215">
    <property type="protein sequence ID" value="TVY92945.1"/>
    <property type="molecule type" value="Genomic_DNA"/>
</dbReference>